<keyword evidence="8 10" id="KW-0472">Membrane</keyword>
<reference evidence="14 15" key="1">
    <citation type="submission" date="2012-10" db="EMBL/GenBank/DDBJ databases">
        <title>Genome sequence of the symbiont of the pentatomidae stink bug Halyomorpha halys.</title>
        <authorList>
            <person name="Kobayashi H."/>
            <person name="Fujii-Muramatsu R."/>
            <person name="Takeishi K."/>
            <person name="Noda H."/>
        </authorList>
    </citation>
    <scope>NUCLEOTIDE SEQUENCE [LARGE SCALE GENOMIC DNA]</scope>
</reference>
<dbReference type="GO" id="GO:0065002">
    <property type="term" value="P:intracellular protein transmembrane transport"/>
    <property type="evidence" value="ECO:0007669"/>
    <property type="project" value="UniProtKB-UniRule"/>
</dbReference>
<dbReference type="FunFam" id="1.10.3370.10:FF:000001">
    <property type="entry name" value="Preprotein translocase subunit SecY"/>
    <property type="match status" value="1"/>
</dbReference>
<evidence type="ECO:0000256" key="3">
    <source>
        <dbReference type="ARBA" id="ARBA00022448"/>
    </source>
</evidence>
<dbReference type="AlphaFoldDB" id="U3U5T6"/>
<evidence type="ECO:0000313" key="15">
    <source>
        <dbReference type="Proteomes" id="UP000016900"/>
    </source>
</evidence>
<keyword evidence="5 10" id="KW-0653">Protein transport</keyword>
<evidence type="ECO:0000256" key="1">
    <source>
        <dbReference type="ARBA" id="ARBA00004141"/>
    </source>
</evidence>
<dbReference type="RefSeq" id="WP_022564239.1">
    <property type="nucleotide sequence ID" value="NZ_CP010907.1"/>
</dbReference>
<evidence type="ECO:0000256" key="10">
    <source>
        <dbReference type="HAMAP-Rule" id="MF_01465"/>
    </source>
</evidence>
<keyword evidence="6 10" id="KW-1133">Transmembrane helix</keyword>
<dbReference type="HAMAP" id="MF_01465">
    <property type="entry name" value="SecY"/>
    <property type="match status" value="1"/>
</dbReference>
<dbReference type="Gene3D" id="1.10.3370.10">
    <property type="entry name" value="SecY subunit domain"/>
    <property type="match status" value="1"/>
</dbReference>
<feature type="transmembrane region" description="Helical" evidence="10">
    <location>
        <begin position="397"/>
        <end position="417"/>
    </location>
</feature>
<dbReference type="OrthoDB" id="9809248at2"/>
<evidence type="ECO:0000256" key="9">
    <source>
        <dbReference type="ARBA" id="ARBA00039733"/>
    </source>
</evidence>
<keyword evidence="15" id="KW-1185">Reference proteome</keyword>
<accession>U3U5T6</accession>
<dbReference type="PANTHER" id="PTHR10906">
    <property type="entry name" value="SECY/SEC61-ALPHA FAMILY MEMBER"/>
    <property type="match status" value="1"/>
</dbReference>
<evidence type="ECO:0000256" key="11">
    <source>
        <dbReference type="RuleBase" id="RU000537"/>
    </source>
</evidence>
<evidence type="ECO:0000256" key="7">
    <source>
        <dbReference type="ARBA" id="ARBA00023010"/>
    </source>
</evidence>
<gene>
    <name evidence="10 14" type="primary">secY</name>
    <name evidence="14" type="ORF">HHS_02500</name>
</gene>
<evidence type="ECO:0000256" key="5">
    <source>
        <dbReference type="ARBA" id="ARBA00022927"/>
    </source>
</evidence>
<dbReference type="EMBL" id="AP012554">
    <property type="protein sequence ID" value="BAO00220.1"/>
    <property type="molecule type" value="Genomic_DNA"/>
</dbReference>
<comment type="subcellular location">
    <subcellularLocation>
        <location evidence="10">Cell membrane</location>
        <topology evidence="10">Multi-pass membrane protein</topology>
    </subcellularLocation>
    <subcellularLocation>
        <location evidence="1 12">Membrane</location>
        <topology evidence="1 12">Multi-pass membrane protein</topology>
    </subcellularLocation>
</comment>
<feature type="transmembrane region" description="Helical" evidence="10">
    <location>
        <begin position="75"/>
        <end position="98"/>
    </location>
</feature>
<feature type="transmembrane region" description="Helical" evidence="10">
    <location>
        <begin position="373"/>
        <end position="391"/>
    </location>
</feature>
<dbReference type="PROSITE" id="PS00755">
    <property type="entry name" value="SECY_1"/>
    <property type="match status" value="1"/>
</dbReference>
<feature type="transmembrane region" description="Helical" evidence="10">
    <location>
        <begin position="315"/>
        <end position="337"/>
    </location>
</feature>
<feature type="transmembrane region" description="Helical" evidence="10">
    <location>
        <begin position="23"/>
        <end position="44"/>
    </location>
</feature>
<evidence type="ECO:0000256" key="13">
    <source>
        <dbReference type="RuleBase" id="RU004349"/>
    </source>
</evidence>
<organism evidence="14 15">
    <name type="scientific">Candidatus Pantoea carbekii</name>
    <dbReference type="NCBI Taxonomy" id="1235990"/>
    <lineage>
        <taxon>Bacteria</taxon>
        <taxon>Pseudomonadati</taxon>
        <taxon>Pseudomonadota</taxon>
        <taxon>Gammaproteobacteria</taxon>
        <taxon>Enterobacterales</taxon>
        <taxon>Erwiniaceae</taxon>
        <taxon>Pantoea</taxon>
    </lineage>
</organism>
<dbReference type="PRINTS" id="PR00303">
    <property type="entry name" value="SECYTRNLCASE"/>
</dbReference>
<sequence>MAKQPGLDFQSAKGSFGELKRRLLFLIGALIIFRIGSFIPIPGIDTNVLHKLFEQQRGTIIEMFNMFSGGALSRASILALGIVPYISASIIIQLLTVIHPKLAEIKKEGDIGRRKISQYIRYSTLILAIFQSIGVAIGLPNISRIHGLVIHVGITFYVTAVVSLVAGTIFLMWLGEQITEKGIGNGISIIIFSGIVAGLPVAIANTIEQTRQGDLHIFLLLLVALLIFTVTFFVIFIERGQRRIVVNYAKRQQGRRIYAAQSTHLPLKVNMAGVIPAIFASSIILFPATLASWFGDGVDWHWLTTISLYLQPGQPLYVLLYTISIIFFCFFYTELVFNPRETADNLKKSGAFVPGIRPGEQTARYIKKVMTRLTLIGAVYITFVCLVPEFMRNAMKVPFYFGGTSLLIVVVVIIDLISQVQTLMMSSQYESVLRKANLKGYNR</sequence>
<dbReference type="InterPro" id="IPR023201">
    <property type="entry name" value="SecY_dom_sf"/>
</dbReference>
<dbReference type="SUPFAM" id="SSF103491">
    <property type="entry name" value="Preprotein translocase SecY subunit"/>
    <property type="match status" value="1"/>
</dbReference>
<dbReference type="KEGG" id="hhs:HHS_02500"/>
<dbReference type="Proteomes" id="UP000016900">
    <property type="component" value="Chromosome"/>
</dbReference>
<proteinExistence type="inferred from homology"/>
<keyword evidence="3 10" id="KW-0813">Transport</keyword>
<dbReference type="GO" id="GO:0006605">
    <property type="term" value="P:protein targeting"/>
    <property type="evidence" value="ECO:0007669"/>
    <property type="project" value="UniProtKB-UniRule"/>
</dbReference>
<comment type="subunit">
    <text evidence="10">Component of the Sec protein translocase complex. Heterotrimer consisting of SecY, SecE and SecG subunits. The heterotrimers can form oligomers, although 1 heterotrimer is thought to be able to translocate proteins. Interacts with the ribosome. Interacts with SecDF, and other proteins may be involved. Interacts with SecA.</text>
</comment>
<evidence type="ECO:0000256" key="2">
    <source>
        <dbReference type="ARBA" id="ARBA00005751"/>
    </source>
</evidence>
<comment type="function">
    <text evidence="10 11">The central subunit of the protein translocation channel SecYEG. Consists of two halves formed by TMs 1-5 and 6-10. These two domains form a lateral gate at the front which open onto the bilayer between TMs 2 and 7, and are clamped together by SecE at the back. The channel is closed by both a pore ring composed of hydrophobic SecY resides and a short helix (helix 2A) on the extracellular side of the membrane which forms a plug. The plug probably moves laterally to allow the channel to open. The ring and the pore may move independently.</text>
</comment>
<dbReference type="PIRSF" id="PIRSF004557">
    <property type="entry name" value="SecY"/>
    <property type="match status" value="1"/>
</dbReference>
<feature type="transmembrane region" description="Helical" evidence="10">
    <location>
        <begin position="274"/>
        <end position="295"/>
    </location>
</feature>
<evidence type="ECO:0000256" key="6">
    <source>
        <dbReference type="ARBA" id="ARBA00022989"/>
    </source>
</evidence>
<dbReference type="InterPro" id="IPR026593">
    <property type="entry name" value="SecY"/>
</dbReference>
<comment type="similarity">
    <text evidence="2 10 13">Belongs to the SecY/SEC61-alpha family.</text>
</comment>
<dbReference type="PATRIC" id="fig|1235990.3.peg.250"/>
<dbReference type="Pfam" id="PF00344">
    <property type="entry name" value="SecY"/>
    <property type="match status" value="1"/>
</dbReference>
<dbReference type="InterPro" id="IPR002208">
    <property type="entry name" value="SecY/SEC61-alpha"/>
</dbReference>
<dbReference type="eggNOG" id="COG0201">
    <property type="taxonomic scope" value="Bacteria"/>
</dbReference>
<keyword evidence="10" id="KW-1003">Cell membrane</keyword>
<dbReference type="PROSITE" id="PS00756">
    <property type="entry name" value="SECY_2"/>
    <property type="match status" value="1"/>
</dbReference>
<protein>
    <recommendedName>
        <fullName evidence="9 10">Protein translocase subunit SecY</fullName>
    </recommendedName>
</protein>
<dbReference type="GO" id="GO:0005886">
    <property type="term" value="C:plasma membrane"/>
    <property type="evidence" value="ECO:0007669"/>
    <property type="project" value="UniProtKB-SubCell"/>
</dbReference>
<name>U3U5T6_9GAMM</name>
<feature type="transmembrane region" description="Helical" evidence="10">
    <location>
        <begin position="186"/>
        <end position="203"/>
    </location>
</feature>
<evidence type="ECO:0000256" key="4">
    <source>
        <dbReference type="ARBA" id="ARBA00022692"/>
    </source>
</evidence>
<evidence type="ECO:0000256" key="8">
    <source>
        <dbReference type="ARBA" id="ARBA00023136"/>
    </source>
</evidence>
<dbReference type="KEGG" id="pck:BMSBPS_0716"/>
<keyword evidence="7 10" id="KW-0811">Translocation</keyword>
<dbReference type="NCBIfam" id="TIGR00967">
    <property type="entry name" value="3a0501s007"/>
    <property type="match status" value="1"/>
</dbReference>
<dbReference type="STRING" id="1235990.BMSBPS_0716"/>
<feature type="transmembrane region" description="Helical" evidence="10">
    <location>
        <begin position="119"/>
        <end position="142"/>
    </location>
</feature>
<keyword evidence="4 10" id="KW-0812">Transmembrane</keyword>
<dbReference type="InterPro" id="IPR030659">
    <property type="entry name" value="SecY_CS"/>
</dbReference>
<evidence type="ECO:0000256" key="12">
    <source>
        <dbReference type="RuleBase" id="RU003484"/>
    </source>
</evidence>
<evidence type="ECO:0000313" key="14">
    <source>
        <dbReference type="EMBL" id="BAO00220.1"/>
    </source>
</evidence>
<feature type="transmembrane region" description="Helical" evidence="10">
    <location>
        <begin position="148"/>
        <end position="174"/>
    </location>
</feature>
<feature type="transmembrane region" description="Helical" evidence="10">
    <location>
        <begin position="215"/>
        <end position="237"/>
    </location>
</feature>
<dbReference type="GO" id="GO:0043952">
    <property type="term" value="P:protein transport by the Sec complex"/>
    <property type="evidence" value="ECO:0007669"/>
    <property type="project" value="UniProtKB-UniRule"/>
</dbReference>